<comment type="function">
    <text evidence="5">Associates with the EF-Tu.GDP complex and induces the exchange of GDP to GTP. It remains bound to the aminoacyl-tRNA.EF-Tu.GTP complex up to the GTP hydrolysis stage on the ribosome.</text>
</comment>
<dbReference type="PROSITE" id="PS01126">
    <property type="entry name" value="EF_TS_1"/>
    <property type="match status" value="1"/>
</dbReference>
<comment type="subcellular location">
    <subcellularLocation>
        <location evidence="5">Cytoplasm</location>
    </subcellularLocation>
</comment>
<feature type="domain" description="Translation elongation factor EFTs/EF1B dimerisation" evidence="6">
    <location>
        <begin position="72"/>
        <end position="277"/>
    </location>
</feature>
<dbReference type="InterPro" id="IPR001816">
    <property type="entry name" value="Transl_elong_EFTs/EF1B"/>
</dbReference>
<evidence type="ECO:0000256" key="3">
    <source>
        <dbReference type="ARBA" id="ARBA00022768"/>
    </source>
</evidence>
<dbReference type="SUPFAM" id="SSF46934">
    <property type="entry name" value="UBA-like"/>
    <property type="match status" value="1"/>
</dbReference>
<name>A0ABV7YZ74_9BACT</name>
<keyword evidence="5" id="KW-0963">Cytoplasm</keyword>
<dbReference type="Gene3D" id="3.30.479.20">
    <property type="entry name" value="Elongation factor Ts, dimerisation domain"/>
    <property type="match status" value="2"/>
</dbReference>
<evidence type="ECO:0000256" key="5">
    <source>
        <dbReference type="HAMAP-Rule" id="MF_00050"/>
    </source>
</evidence>
<dbReference type="CDD" id="cd14275">
    <property type="entry name" value="UBA_EF-Ts"/>
    <property type="match status" value="1"/>
</dbReference>
<proteinExistence type="inferred from homology"/>
<protein>
    <recommendedName>
        <fullName evidence="2 5">Elongation factor Ts</fullName>
        <shortName evidence="5">EF-Ts</shortName>
    </recommendedName>
</protein>
<dbReference type="HAMAP" id="MF_00050">
    <property type="entry name" value="EF_Ts"/>
    <property type="match status" value="1"/>
</dbReference>
<keyword evidence="3 5" id="KW-0251">Elongation factor</keyword>
<dbReference type="SUPFAM" id="SSF54713">
    <property type="entry name" value="Elongation factor Ts (EF-Ts), dimerisation domain"/>
    <property type="match status" value="2"/>
</dbReference>
<dbReference type="Proteomes" id="UP001595616">
    <property type="component" value="Unassembled WGS sequence"/>
</dbReference>
<evidence type="ECO:0000256" key="2">
    <source>
        <dbReference type="ARBA" id="ARBA00016956"/>
    </source>
</evidence>
<keyword evidence="4 5" id="KW-0648">Protein biosynthesis</keyword>
<dbReference type="InterPro" id="IPR036402">
    <property type="entry name" value="EF-Ts_dimer_sf"/>
</dbReference>
<dbReference type="Gene3D" id="1.10.8.10">
    <property type="entry name" value="DNA helicase RuvA subunit, C-terminal domain"/>
    <property type="match status" value="1"/>
</dbReference>
<reference evidence="8" key="1">
    <citation type="journal article" date="2019" name="Int. J. Syst. Evol. Microbiol.">
        <title>The Global Catalogue of Microorganisms (GCM) 10K type strain sequencing project: providing services to taxonomists for standard genome sequencing and annotation.</title>
        <authorList>
            <consortium name="The Broad Institute Genomics Platform"/>
            <consortium name="The Broad Institute Genome Sequencing Center for Infectious Disease"/>
            <person name="Wu L."/>
            <person name="Ma J."/>
        </authorList>
    </citation>
    <scope>NUCLEOTIDE SEQUENCE [LARGE SCALE GENOMIC DNA]</scope>
    <source>
        <strain evidence="8">CECT 7956</strain>
    </source>
</reference>
<dbReference type="EMBL" id="JBHRYQ010000001">
    <property type="protein sequence ID" value="MFC3811600.1"/>
    <property type="molecule type" value="Genomic_DNA"/>
</dbReference>
<accession>A0ABV7YZ74</accession>
<evidence type="ECO:0000256" key="1">
    <source>
        <dbReference type="ARBA" id="ARBA00005532"/>
    </source>
</evidence>
<dbReference type="Pfam" id="PF00889">
    <property type="entry name" value="EF_TS"/>
    <property type="match status" value="1"/>
</dbReference>
<keyword evidence="8" id="KW-1185">Reference proteome</keyword>
<comment type="similarity">
    <text evidence="1 5">Belongs to the EF-Ts family.</text>
</comment>
<dbReference type="InterPro" id="IPR018101">
    <property type="entry name" value="Transl_elong_Ts_CS"/>
</dbReference>
<dbReference type="InterPro" id="IPR009060">
    <property type="entry name" value="UBA-like_sf"/>
</dbReference>
<comment type="caution">
    <text evidence="5">Lacks conserved residue(s) required for the propagation of feature annotation.</text>
</comment>
<dbReference type="PANTHER" id="PTHR11741">
    <property type="entry name" value="ELONGATION FACTOR TS"/>
    <property type="match status" value="1"/>
</dbReference>
<dbReference type="Gene3D" id="1.10.286.20">
    <property type="match status" value="1"/>
</dbReference>
<organism evidence="7 8">
    <name type="scientific">Lacihabitans lacunae</name>
    <dbReference type="NCBI Taxonomy" id="1028214"/>
    <lineage>
        <taxon>Bacteria</taxon>
        <taxon>Pseudomonadati</taxon>
        <taxon>Bacteroidota</taxon>
        <taxon>Cytophagia</taxon>
        <taxon>Cytophagales</taxon>
        <taxon>Leadbetterellaceae</taxon>
        <taxon>Lacihabitans</taxon>
    </lineage>
</organism>
<dbReference type="NCBIfam" id="TIGR00116">
    <property type="entry name" value="tsf"/>
    <property type="match status" value="1"/>
</dbReference>
<sequence>MNITAADVNKLRQLTGAGMMDCKKALTEAEGDFDKAVEVLRKAGQKVAAKRADNETSEGVILVDVSEGGKSAIVLALACETEPVSNVENFKTLADQILQAAVKNQAKDKEALLALALENGQSVQENITELIGKIGEKIVVSSYEFIEGEQVVAYIHSNKKAAGIISFANTGGADVNELGRDVAMQVVAMKPVGLDKEDVDPTIVEKEIEIGKDQARQEGKPEAMLEKIAMGKLNKFYKENTLLNQEFVKDGSMTIAQLIEKTVKGLKITSFKRIVIG</sequence>
<evidence type="ECO:0000313" key="8">
    <source>
        <dbReference type="Proteomes" id="UP001595616"/>
    </source>
</evidence>
<dbReference type="RefSeq" id="WP_379838437.1">
    <property type="nucleotide sequence ID" value="NZ_JBHRYQ010000001.1"/>
</dbReference>
<evidence type="ECO:0000313" key="7">
    <source>
        <dbReference type="EMBL" id="MFC3811600.1"/>
    </source>
</evidence>
<comment type="caution">
    <text evidence="7">The sequence shown here is derived from an EMBL/GenBank/DDBJ whole genome shotgun (WGS) entry which is preliminary data.</text>
</comment>
<dbReference type="GO" id="GO:0003746">
    <property type="term" value="F:translation elongation factor activity"/>
    <property type="evidence" value="ECO:0007669"/>
    <property type="project" value="UniProtKB-KW"/>
</dbReference>
<gene>
    <name evidence="5 7" type="primary">tsf</name>
    <name evidence="7" type="ORF">ACFOOI_13140</name>
</gene>
<dbReference type="InterPro" id="IPR014039">
    <property type="entry name" value="Transl_elong_EFTs/EF1B_dimer"/>
</dbReference>
<evidence type="ECO:0000256" key="4">
    <source>
        <dbReference type="ARBA" id="ARBA00022917"/>
    </source>
</evidence>
<dbReference type="PANTHER" id="PTHR11741:SF0">
    <property type="entry name" value="ELONGATION FACTOR TS, MITOCHONDRIAL"/>
    <property type="match status" value="1"/>
</dbReference>
<evidence type="ECO:0000259" key="6">
    <source>
        <dbReference type="Pfam" id="PF00889"/>
    </source>
</evidence>